<feature type="transmembrane region" description="Helical" evidence="1">
    <location>
        <begin position="12"/>
        <end position="31"/>
    </location>
</feature>
<keyword evidence="1" id="KW-1133">Transmembrane helix</keyword>
<proteinExistence type="predicted"/>
<keyword evidence="1" id="KW-0812">Transmembrane</keyword>
<feature type="transmembrane region" description="Helical" evidence="1">
    <location>
        <begin position="51"/>
        <end position="72"/>
    </location>
</feature>
<organism evidence="2">
    <name type="scientific">Solanum chacoense</name>
    <name type="common">Chaco potato</name>
    <dbReference type="NCBI Taxonomy" id="4108"/>
    <lineage>
        <taxon>Eukaryota</taxon>
        <taxon>Viridiplantae</taxon>
        <taxon>Streptophyta</taxon>
        <taxon>Embryophyta</taxon>
        <taxon>Tracheophyta</taxon>
        <taxon>Spermatophyta</taxon>
        <taxon>Magnoliopsida</taxon>
        <taxon>eudicotyledons</taxon>
        <taxon>Gunneridae</taxon>
        <taxon>Pentapetalae</taxon>
        <taxon>asterids</taxon>
        <taxon>lamiids</taxon>
        <taxon>Solanales</taxon>
        <taxon>Solanaceae</taxon>
        <taxon>Solanoideae</taxon>
        <taxon>Solaneae</taxon>
        <taxon>Solanum</taxon>
    </lineage>
</organism>
<sequence>MKFQQIEGTETFKLLIHITVLIYYLNILKLCKSIFQAYNSFSFFVQIRKIVFLFSPPYGGGNLLPLFFFHVLHLVTRSTN</sequence>
<accession>A0A0V0HF99</accession>
<name>A0A0V0HF99_SOLCH</name>
<evidence type="ECO:0000256" key="1">
    <source>
        <dbReference type="SAM" id="Phobius"/>
    </source>
</evidence>
<keyword evidence="1" id="KW-0472">Membrane</keyword>
<reference evidence="2" key="1">
    <citation type="submission" date="2015-12" db="EMBL/GenBank/DDBJ databases">
        <title>Gene expression during late stages of embryo sac development: a critical building block for successful pollen-pistil interactions.</title>
        <authorList>
            <person name="Liu Y."/>
            <person name="Joly V."/>
            <person name="Sabar M."/>
            <person name="Matton D.P."/>
        </authorList>
    </citation>
    <scope>NUCLEOTIDE SEQUENCE</scope>
</reference>
<dbReference type="EMBL" id="GEDG01021683">
    <property type="protein sequence ID" value="JAP18107.1"/>
    <property type="molecule type" value="Transcribed_RNA"/>
</dbReference>
<protein>
    <submittedName>
        <fullName evidence="2">Putative ovule protein</fullName>
    </submittedName>
</protein>
<evidence type="ECO:0000313" key="2">
    <source>
        <dbReference type="EMBL" id="JAP18107.1"/>
    </source>
</evidence>
<dbReference type="AlphaFoldDB" id="A0A0V0HF99"/>